<dbReference type="Pfam" id="PF20537">
    <property type="entry name" value="DUF6752"/>
    <property type="match status" value="1"/>
</dbReference>
<dbReference type="InterPro" id="IPR046640">
    <property type="entry name" value="DUF6752"/>
</dbReference>
<accession>A0A0A1DJQ2</accession>
<dbReference type="InterPro" id="IPR027417">
    <property type="entry name" value="P-loop_NTPase"/>
</dbReference>
<sequence length="435" mass="47440">MTRTVYLHVGSPKSGTTYLQRVLDGNRKVLADRGVLVVGRDQGTRVQAALQVREDPRWEKLPADRRDQWGRLVAEIRAWDGPSAILSYELFSAASAEQAARAIGDLAGLDVHVVITARDLARSVPSAWQERLKFGLTTPLEDWKPPKAEAPRSEWGWRTTDPTSVAERWGAGAGLAADHVHVVTVPRSPADPTELWRRFAAACGLADVPVDLDLPRVNESLGAVGAELLRRVNERLGAPLDNSREKARWLRDTLAHRVIAPRRDEPLAMTDRQYDEAQARAEQAIATLAASGHVVHGDLDDLRATRPTGRLSGEVSDAEVLEAALDALRDLLLLWRADTEGAATSAGERSTPGAAPAGSRLRRIAQRVTAPAVDRADAQLRARIEELEAEVAKSRALHQRVAMLQDVVTELLLPADLADGEVTAAALRTYRTDSL</sequence>
<dbReference type="SUPFAM" id="SSF52540">
    <property type="entry name" value="P-loop containing nucleoside triphosphate hydrolases"/>
    <property type="match status" value="1"/>
</dbReference>
<dbReference type="Proteomes" id="UP000030300">
    <property type="component" value="Chromosome"/>
</dbReference>
<protein>
    <submittedName>
        <fullName evidence="1">Uncharacterized protein</fullName>
    </submittedName>
</protein>
<name>A0A0A1DJQ2_NOCSI</name>
<dbReference type="GeneID" id="96608990"/>
<dbReference type="Gene3D" id="3.40.50.300">
    <property type="entry name" value="P-loop containing nucleotide triphosphate hydrolases"/>
    <property type="match status" value="1"/>
</dbReference>
<dbReference type="EMBL" id="CP009896">
    <property type="protein sequence ID" value="AIY16828.1"/>
    <property type="molecule type" value="Genomic_DNA"/>
</dbReference>
<reference evidence="1 2" key="1">
    <citation type="journal article" date="2015" name="Genome Announc.">
        <title>Complete Genome Sequence of Steroid-Transforming Nocardioides simplex VKM Ac-2033D.</title>
        <authorList>
            <person name="Shtratnikova V.Y."/>
            <person name="Schelkunov M.I."/>
            <person name="Pekov Y.A."/>
            <person name="Fokina V.V."/>
            <person name="Logacheva M.D."/>
            <person name="Sokolov S.L."/>
            <person name="Bragin E.Y."/>
            <person name="Ashapkin V.V."/>
            <person name="Donova M.V."/>
        </authorList>
    </citation>
    <scope>NUCLEOTIDE SEQUENCE [LARGE SCALE GENOMIC DNA]</scope>
    <source>
        <strain evidence="1 2">VKM Ac-2033D</strain>
    </source>
</reference>
<keyword evidence="2" id="KW-1185">Reference proteome</keyword>
<dbReference type="eggNOG" id="ENOG502ZN3G">
    <property type="taxonomic scope" value="Bacteria"/>
</dbReference>
<dbReference type="RefSeq" id="WP_038677788.1">
    <property type="nucleotide sequence ID" value="NZ_BJMC01000008.1"/>
</dbReference>
<evidence type="ECO:0000313" key="2">
    <source>
        <dbReference type="Proteomes" id="UP000030300"/>
    </source>
</evidence>
<dbReference type="STRING" id="2045.KR76_08715"/>
<dbReference type="AlphaFoldDB" id="A0A0A1DJQ2"/>
<proteinExistence type="predicted"/>
<dbReference type="HOGENOM" id="CLU_056536_0_0_11"/>
<organism evidence="1 2">
    <name type="scientific">Nocardioides simplex</name>
    <name type="common">Arthrobacter simplex</name>
    <dbReference type="NCBI Taxonomy" id="2045"/>
    <lineage>
        <taxon>Bacteria</taxon>
        <taxon>Bacillati</taxon>
        <taxon>Actinomycetota</taxon>
        <taxon>Actinomycetes</taxon>
        <taxon>Propionibacteriales</taxon>
        <taxon>Nocardioidaceae</taxon>
        <taxon>Pimelobacter</taxon>
    </lineage>
</organism>
<dbReference type="OrthoDB" id="5144031at2"/>
<gene>
    <name evidence="1" type="ORF">KR76_08715</name>
</gene>
<evidence type="ECO:0000313" key="1">
    <source>
        <dbReference type="EMBL" id="AIY16828.1"/>
    </source>
</evidence>
<dbReference type="KEGG" id="psim:KR76_08715"/>